<dbReference type="SUPFAM" id="SSF82784">
    <property type="entry name" value="OsmC-like"/>
    <property type="match status" value="1"/>
</dbReference>
<comment type="similarity">
    <text evidence="1">Belongs to the OsmC/Ohr family.</text>
</comment>
<evidence type="ECO:0000256" key="1">
    <source>
        <dbReference type="ARBA" id="ARBA00007378"/>
    </source>
</evidence>
<dbReference type="PANTHER" id="PTHR33797">
    <property type="entry name" value="ORGANIC HYDROPEROXIDE RESISTANCE PROTEIN-LIKE"/>
    <property type="match status" value="1"/>
</dbReference>
<dbReference type="NCBIfam" id="TIGR03561">
    <property type="entry name" value="organ_hyd_perox"/>
    <property type="match status" value="1"/>
</dbReference>
<keyword evidence="4" id="KW-1185">Reference proteome</keyword>
<dbReference type="PANTHER" id="PTHR33797:SF2">
    <property type="entry name" value="ORGANIC HYDROPEROXIDE RESISTANCE PROTEIN-LIKE"/>
    <property type="match status" value="1"/>
</dbReference>
<dbReference type="Gene3D" id="3.30.300.20">
    <property type="match status" value="1"/>
</dbReference>
<dbReference type="Proteomes" id="UP001597131">
    <property type="component" value="Unassembled WGS sequence"/>
</dbReference>
<evidence type="ECO:0000313" key="3">
    <source>
        <dbReference type="EMBL" id="MFD1095203.1"/>
    </source>
</evidence>
<evidence type="ECO:0000256" key="2">
    <source>
        <dbReference type="SAM" id="MobiDB-lite"/>
    </source>
</evidence>
<dbReference type="Pfam" id="PF02566">
    <property type="entry name" value="OsmC"/>
    <property type="match status" value="1"/>
</dbReference>
<dbReference type="EMBL" id="JBHTLI010000001">
    <property type="protein sequence ID" value="MFD1095203.1"/>
    <property type="molecule type" value="Genomic_DNA"/>
</dbReference>
<dbReference type="InterPro" id="IPR003718">
    <property type="entry name" value="OsmC/Ohr_fam"/>
</dbReference>
<dbReference type="InterPro" id="IPR036102">
    <property type="entry name" value="OsmC/Ohrsf"/>
</dbReference>
<dbReference type="Gene3D" id="2.20.25.10">
    <property type="match status" value="1"/>
</dbReference>
<feature type="region of interest" description="Disordered" evidence="2">
    <location>
        <begin position="8"/>
        <end position="27"/>
    </location>
</feature>
<dbReference type="InterPro" id="IPR019953">
    <property type="entry name" value="OHR"/>
</dbReference>
<sequence length="142" mass="15368">MKTLYKAKVTTKGARDGHSTSDDGVLDINLSTPKDLGGKGDKNTNPEQLFGAAYSASFGQALEEVAKEHGFDLGDFSVTAIVKIGKNEEDELQLAVVLDAYIPTADVESGERLVNEAYELCPYSRATRDNLDVTLNLLLDQD</sequence>
<name>A0ABW3NNW8_9FLAO</name>
<gene>
    <name evidence="3" type="ORF">ACFQ3Q_05535</name>
</gene>
<protein>
    <submittedName>
        <fullName evidence="3">Ohr family peroxiredoxin</fullName>
    </submittedName>
</protein>
<proteinExistence type="inferred from homology"/>
<dbReference type="InterPro" id="IPR015946">
    <property type="entry name" value="KH_dom-like_a/b"/>
</dbReference>
<dbReference type="RefSeq" id="WP_380745595.1">
    <property type="nucleotide sequence ID" value="NZ_JBHTLI010000001.1"/>
</dbReference>
<comment type="caution">
    <text evidence="3">The sequence shown here is derived from an EMBL/GenBank/DDBJ whole genome shotgun (WGS) entry which is preliminary data.</text>
</comment>
<evidence type="ECO:0000313" key="4">
    <source>
        <dbReference type="Proteomes" id="UP001597131"/>
    </source>
</evidence>
<reference evidence="4" key="1">
    <citation type="journal article" date="2019" name="Int. J. Syst. Evol. Microbiol.">
        <title>The Global Catalogue of Microorganisms (GCM) 10K type strain sequencing project: providing services to taxonomists for standard genome sequencing and annotation.</title>
        <authorList>
            <consortium name="The Broad Institute Genomics Platform"/>
            <consortium name="The Broad Institute Genome Sequencing Center for Infectious Disease"/>
            <person name="Wu L."/>
            <person name="Ma J."/>
        </authorList>
    </citation>
    <scope>NUCLEOTIDE SEQUENCE [LARGE SCALE GENOMIC DNA]</scope>
    <source>
        <strain evidence="4">CCUG 64793</strain>
    </source>
</reference>
<accession>A0ABW3NNW8</accession>
<organism evidence="3 4">
    <name type="scientific">Salegentibacter chungangensis</name>
    <dbReference type="NCBI Taxonomy" id="1335724"/>
    <lineage>
        <taxon>Bacteria</taxon>
        <taxon>Pseudomonadati</taxon>
        <taxon>Bacteroidota</taxon>
        <taxon>Flavobacteriia</taxon>
        <taxon>Flavobacteriales</taxon>
        <taxon>Flavobacteriaceae</taxon>
        <taxon>Salegentibacter</taxon>
    </lineage>
</organism>